<keyword evidence="5 8" id="KW-0812">Transmembrane</keyword>
<keyword evidence="7 8" id="KW-0472">Membrane</keyword>
<dbReference type="GO" id="GO:0055085">
    <property type="term" value="P:transmembrane transport"/>
    <property type="evidence" value="ECO:0007669"/>
    <property type="project" value="InterPro"/>
</dbReference>
<keyword evidence="4" id="KW-0997">Cell inner membrane</keyword>
<keyword evidence="11" id="KW-1185">Reference proteome</keyword>
<keyword evidence="3" id="KW-1003">Cell membrane</keyword>
<evidence type="ECO:0000259" key="9">
    <source>
        <dbReference type="PROSITE" id="PS50928"/>
    </source>
</evidence>
<evidence type="ECO:0000256" key="6">
    <source>
        <dbReference type="ARBA" id="ARBA00022989"/>
    </source>
</evidence>
<evidence type="ECO:0000313" key="10">
    <source>
        <dbReference type="EMBL" id="MTH33743.1"/>
    </source>
</evidence>
<feature type="transmembrane region" description="Helical" evidence="8">
    <location>
        <begin position="98"/>
        <end position="118"/>
    </location>
</feature>
<evidence type="ECO:0000256" key="3">
    <source>
        <dbReference type="ARBA" id="ARBA00022475"/>
    </source>
</evidence>
<evidence type="ECO:0000256" key="7">
    <source>
        <dbReference type="ARBA" id="ARBA00023136"/>
    </source>
</evidence>
<accession>A0A844H2M1</accession>
<evidence type="ECO:0000256" key="4">
    <source>
        <dbReference type="ARBA" id="ARBA00022519"/>
    </source>
</evidence>
<dbReference type="GO" id="GO:0005886">
    <property type="term" value="C:plasma membrane"/>
    <property type="evidence" value="ECO:0007669"/>
    <property type="project" value="UniProtKB-SubCell"/>
</dbReference>
<evidence type="ECO:0000313" key="11">
    <source>
        <dbReference type="Proteomes" id="UP000442533"/>
    </source>
</evidence>
<dbReference type="EMBL" id="WMIF01000003">
    <property type="protein sequence ID" value="MTH33743.1"/>
    <property type="molecule type" value="Genomic_DNA"/>
</dbReference>
<feature type="transmembrane region" description="Helical" evidence="8">
    <location>
        <begin position="229"/>
        <end position="248"/>
    </location>
</feature>
<dbReference type="SUPFAM" id="SSF161098">
    <property type="entry name" value="MetI-like"/>
    <property type="match status" value="1"/>
</dbReference>
<proteinExistence type="inferred from homology"/>
<dbReference type="PROSITE" id="PS50928">
    <property type="entry name" value="ABC_TM1"/>
    <property type="match status" value="1"/>
</dbReference>
<dbReference type="AlphaFoldDB" id="A0A844H2M1"/>
<feature type="transmembrane region" description="Helical" evidence="8">
    <location>
        <begin position="124"/>
        <end position="144"/>
    </location>
</feature>
<dbReference type="PANTHER" id="PTHR43357:SF4">
    <property type="entry name" value="INNER MEMBRANE ABC TRANSPORTER PERMEASE PROTEIN YDCV"/>
    <property type="match status" value="1"/>
</dbReference>
<protein>
    <submittedName>
        <fullName evidence="10">ABC transporter permease subunit</fullName>
    </submittedName>
</protein>
<name>A0A844H2M1_9RHOB</name>
<evidence type="ECO:0000256" key="8">
    <source>
        <dbReference type="RuleBase" id="RU363032"/>
    </source>
</evidence>
<sequence>MAWLALTVFVIAFFGFILAPILVVVVISFTSAGYAAFPVPGWSLRWFWRIWDYAPFLDAMRTSVLVAVLATVLSCLLAVPAALWLARTRKGWANAVSTFLLSPLSMPMIVIGFSSLFFMTAVGIGISFPALVITHTVVCLPYVLRTVTAVYRSLPPAFEEAAAILGAGPLRTFREVTLPLIRPGIAAGALFSFLTSFDNLPVSFFFGSAQTNTLPVVMLSYIENQFDPSIAALSTLQLGLALICLLVADRVYGIRKMTVAA</sequence>
<feature type="domain" description="ABC transmembrane type-1" evidence="9">
    <location>
        <begin position="60"/>
        <end position="248"/>
    </location>
</feature>
<gene>
    <name evidence="10" type="ORF">GL279_03945</name>
</gene>
<keyword evidence="6 8" id="KW-1133">Transmembrane helix</keyword>
<dbReference type="InterPro" id="IPR000515">
    <property type="entry name" value="MetI-like"/>
</dbReference>
<feature type="transmembrane region" description="Helical" evidence="8">
    <location>
        <begin position="59"/>
        <end position="86"/>
    </location>
</feature>
<organism evidence="10 11">
    <name type="scientific">Paracoccus limosus</name>
    <dbReference type="NCBI Taxonomy" id="913252"/>
    <lineage>
        <taxon>Bacteria</taxon>
        <taxon>Pseudomonadati</taxon>
        <taxon>Pseudomonadota</taxon>
        <taxon>Alphaproteobacteria</taxon>
        <taxon>Rhodobacterales</taxon>
        <taxon>Paracoccaceae</taxon>
        <taxon>Paracoccus</taxon>
    </lineage>
</organism>
<dbReference type="Gene3D" id="1.10.3720.10">
    <property type="entry name" value="MetI-like"/>
    <property type="match status" value="1"/>
</dbReference>
<dbReference type="OrthoDB" id="6496035at2"/>
<dbReference type="Proteomes" id="UP000442533">
    <property type="component" value="Unassembled WGS sequence"/>
</dbReference>
<dbReference type="RefSeq" id="WP_155063298.1">
    <property type="nucleotide sequence ID" value="NZ_WMIF01000003.1"/>
</dbReference>
<feature type="transmembrane region" description="Helical" evidence="8">
    <location>
        <begin position="184"/>
        <end position="209"/>
    </location>
</feature>
<evidence type="ECO:0000256" key="1">
    <source>
        <dbReference type="ARBA" id="ARBA00004429"/>
    </source>
</evidence>
<dbReference type="PANTHER" id="PTHR43357">
    <property type="entry name" value="INNER MEMBRANE ABC TRANSPORTER PERMEASE PROTEIN YDCV"/>
    <property type="match status" value="1"/>
</dbReference>
<dbReference type="InterPro" id="IPR035906">
    <property type="entry name" value="MetI-like_sf"/>
</dbReference>
<comment type="caution">
    <text evidence="10">The sequence shown here is derived from an EMBL/GenBank/DDBJ whole genome shotgun (WGS) entry which is preliminary data.</text>
</comment>
<comment type="similarity">
    <text evidence="8">Belongs to the binding-protein-dependent transport system permease family.</text>
</comment>
<comment type="subcellular location">
    <subcellularLocation>
        <location evidence="1">Cell inner membrane</location>
        <topology evidence="1">Multi-pass membrane protein</topology>
    </subcellularLocation>
    <subcellularLocation>
        <location evidence="8">Cell membrane</location>
        <topology evidence="8">Multi-pass membrane protein</topology>
    </subcellularLocation>
</comment>
<evidence type="ECO:0000256" key="5">
    <source>
        <dbReference type="ARBA" id="ARBA00022692"/>
    </source>
</evidence>
<dbReference type="Pfam" id="PF00528">
    <property type="entry name" value="BPD_transp_1"/>
    <property type="match status" value="1"/>
</dbReference>
<evidence type="ECO:0000256" key="2">
    <source>
        <dbReference type="ARBA" id="ARBA00022448"/>
    </source>
</evidence>
<dbReference type="CDD" id="cd06261">
    <property type="entry name" value="TM_PBP2"/>
    <property type="match status" value="1"/>
</dbReference>
<reference evidence="10 11" key="1">
    <citation type="submission" date="2019-11" db="EMBL/GenBank/DDBJ databases">
        <authorList>
            <person name="Dong K."/>
        </authorList>
    </citation>
    <scope>NUCLEOTIDE SEQUENCE [LARGE SCALE GENOMIC DNA]</scope>
    <source>
        <strain evidence="10 11">JCM 17370</strain>
    </source>
</reference>
<keyword evidence="2 8" id="KW-0813">Transport</keyword>